<dbReference type="Proteomes" id="UP000824366">
    <property type="component" value="Chromosome"/>
</dbReference>
<feature type="domain" description="Glycosyltransferase 2-like" evidence="1">
    <location>
        <begin position="11"/>
        <end position="138"/>
    </location>
</feature>
<accession>A0ABM7MSJ0</accession>
<dbReference type="PANTHER" id="PTHR22916">
    <property type="entry name" value="GLYCOSYLTRANSFERASE"/>
    <property type="match status" value="1"/>
</dbReference>
<reference evidence="2 3" key="1">
    <citation type="journal article" date="2021" name="Microbiol. Spectr.">
        <title>A Single Bacterium Capable of Oxidation and Reduction of Iron at Circumneutral pH.</title>
        <authorList>
            <person name="Kato S."/>
            <person name="Ohkuma M."/>
        </authorList>
    </citation>
    <scope>NUCLEOTIDE SEQUENCE [LARGE SCALE GENOMIC DNA]</scope>
    <source>
        <strain evidence="2 3">MIZ03</strain>
    </source>
</reference>
<evidence type="ECO:0000313" key="2">
    <source>
        <dbReference type="EMBL" id="BCO29306.1"/>
    </source>
</evidence>
<evidence type="ECO:0000313" key="3">
    <source>
        <dbReference type="Proteomes" id="UP000824366"/>
    </source>
</evidence>
<dbReference type="SUPFAM" id="SSF53448">
    <property type="entry name" value="Nucleotide-diphospho-sugar transferases"/>
    <property type="match status" value="1"/>
</dbReference>
<dbReference type="Pfam" id="PF00535">
    <property type="entry name" value="Glycos_transf_2"/>
    <property type="match status" value="1"/>
</dbReference>
<protein>
    <recommendedName>
        <fullName evidence="1">Glycosyltransferase 2-like domain-containing protein</fullName>
    </recommendedName>
</protein>
<organism evidence="2 3">
    <name type="scientific">Rhodoferax lithotrophicus</name>
    <dbReference type="NCBI Taxonomy" id="2798804"/>
    <lineage>
        <taxon>Bacteria</taxon>
        <taxon>Pseudomonadati</taxon>
        <taxon>Pseudomonadota</taxon>
        <taxon>Betaproteobacteria</taxon>
        <taxon>Burkholderiales</taxon>
        <taxon>Comamonadaceae</taxon>
        <taxon>Rhodoferax</taxon>
    </lineage>
</organism>
<dbReference type="InterPro" id="IPR001173">
    <property type="entry name" value="Glyco_trans_2-like"/>
</dbReference>
<sequence>MSKQTIPGLVSLIVASYNHAEYLAQRMESLIGQTYQNIEILVIEDCSPDNSLEVLRRYESHPKVKLIVREKNGGWVAVSNQGIELSKGEFILFANCDDDCEPRMIEKLIVAMRAYPTAGIAFCRSLMVDESDRIMGDDYEIREKSFQDRCSSDTLLTGAEMSRFLLHSCVIPNLSAALMRRECFETVGNLSPSYRANSDWDLFFRIAEKYDVAYVAESLNKFRQHQTTIRSLTKGRITYEEFFRLLLGQIKLLNMTFIERCHYRSRVMYLWGTHLFSQPWIGLRNFPYHLGRIIQLDPVALVFFIPGLIMGVAKAAEKVWGLLSRTKPV</sequence>
<dbReference type="EMBL" id="AP024238">
    <property type="protein sequence ID" value="BCO29306.1"/>
    <property type="molecule type" value="Genomic_DNA"/>
</dbReference>
<dbReference type="RefSeq" id="WP_223905240.1">
    <property type="nucleotide sequence ID" value="NZ_AP024238.1"/>
</dbReference>
<dbReference type="Gene3D" id="3.90.550.10">
    <property type="entry name" value="Spore Coat Polysaccharide Biosynthesis Protein SpsA, Chain A"/>
    <property type="match status" value="1"/>
</dbReference>
<name>A0ABM7MSJ0_9BURK</name>
<dbReference type="PANTHER" id="PTHR22916:SF3">
    <property type="entry name" value="UDP-GLCNAC:BETAGAL BETA-1,3-N-ACETYLGLUCOSAMINYLTRANSFERASE-LIKE PROTEIN 1"/>
    <property type="match status" value="1"/>
</dbReference>
<gene>
    <name evidence="2" type="ORF">MIZ03_4221</name>
</gene>
<keyword evidence="3" id="KW-1185">Reference proteome</keyword>
<dbReference type="InterPro" id="IPR029044">
    <property type="entry name" value="Nucleotide-diphossugar_trans"/>
</dbReference>
<evidence type="ECO:0000259" key="1">
    <source>
        <dbReference type="Pfam" id="PF00535"/>
    </source>
</evidence>
<proteinExistence type="predicted"/>